<evidence type="ECO:0000313" key="2">
    <source>
        <dbReference type="EMBL" id="PWN18832.1"/>
    </source>
</evidence>
<dbReference type="OrthoDB" id="2354757at2759"/>
<feature type="transmembrane region" description="Helical" evidence="1">
    <location>
        <begin position="134"/>
        <end position="158"/>
    </location>
</feature>
<evidence type="ECO:0000256" key="1">
    <source>
        <dbReference type="SAM" id="Phobius"/>
    </source>
</evidence>
<keyword evidence="1" id="KW-1133">Transmembrane helix</keyword>
<keyword evidence="1" id="KW-0472">Membrane</keyword>
<dbReference type="GO" id="GO:0005886">
    <property type="term" value="C:plasma membrane"/>
    <property type="evidence" value="ECO:0007669"/>
    <property type="project" value="InterPro"/>
</dbReference>
<dbReference type="GO" id="GO:0032153">
    <property type="term" value="C:cell division site"/>
    <property type="evidence" value="ECO:0007669"/>
    <property type="project" value="TreeGrafter"/>
</dbReference>
<dbReference type="AlphaFoldDB" id="A0A316U0A3"/>
<evidence type="ECO:0000313" key="3">
    <source>
        <dbReference type="Proteomes" id="UP000245942"/>
    </source>
</evidence>
<reference evidence="2 3" key="1">
    <citation type="journal article" date="2018" name="Mol. Biol. Evol.">
        <title>Broad Genomic Sampling Reveals a Smut Pathogenic Ancestry of the Fungal Clade Ustilaginomycotina.</title>
        <authorList>
            <person name="Kijpornyongpan T."/>
            <person name="Mondo S.J."/>
            <person name="Barry K."/>
            <person name="Sandor L."/>
            <person name="Lee J."/>
            <person name="Lipzen A."/>
            <person name="Pangilinan J."/>
            <person name="LaButti K."/>
            <person name="Hainaut M."/>
            <person name="Henrissat B."/>
            <person name="Grigoriev I.V."/>
            <person name="Spatafora J.W."/>
            <person name="Aime M.C."/>
        </authorList>
    </citation>
    <scope>NUCLEOTIDE SEQUENCE [LARGE SCALE GENOMIC DNA]</scope>
    <source>
        <strain evidence="2 3">MCA 4718</strain>
    </source>
</reference>
<organism evidence="2 3">
    <name type="scientific">Pseudomicrostroma glucosiphilum</name>
    <dbReference type="NCBI Taxonomy" id="1684307"/>
    <lineage>
        <taxon>Eukaryota</taxon>
        <taxon>Fungi</taxon>
        <taxon>Dikarya</taxon>
        <taxon>Basidiomycota</taxon>
        <taxon>Ustilaginomycotina</taxon>
        <taxon>Exobasidiomycetes</taxon>
        <taxon>Microstromatales</taxon>
        <taxon>Microstromatales incertae sedis</taxon>
        <taxon>Pseudomicrostroma</taxon>
    </lineage>
</organism>
<feature type="transmembrane region" description="Helical" evidence="1">
    <location>
        <begin position="187"/>
        <end position="208"/>
    </location>
</feature>
<sequence>MLGFLNKLGPGFIILIAFLCFGAATILQLVVSIGLPTISGLYFMRFTLQDLGQTVTFGLWTICTDLYFSNALMSDNGITCQPVSLGYEGTQFGAIAQYLLIAPVAKALVVQPIACGFAGLATVACVLHLCTNFLLWPFIAFLAGALGVLAFVFEIILFTTARVRLNTSGVENYLGQQISSSTLGPAIWIQLAAAALVAFGTLLSWSAYIRRKVKKSHTGKMGTSVRGSVYDESSVGSYRQEKPAKRAGLFSMASTAPNKKGRPLWPVVLRWVLQGRAGAVAAQRRLTLRADTRTKMTSGDSVAEEARTAMTMTTTCSTKPTTVETEPTWATCLALVLTPTLPVAQGKALTVVPRTETVRDPVPAAKDNCGRAPALAILVVAASHLP</sequence>
<keyword evidence="1" id="KW-0812">Transmembrane</keyword>
<feature type="transmembrane region" description="Helical" evidence="1">
    <location>
        <begin position="12"/>
        <end position="35"/>
    </location>
</feature>
<name>A0A316U0A3_9BASI</name>
<evidence type="ECO:0008006" key="4">
    <source>
        <dbReference type="Google" id="ProtNLM"/>
    </source>
</evidence>
<dbReference type="InterPro" id="IPR051380">
    <property type="entry name" value="pH-response_reg_palI/RIM9"/>
</dbReference>
<feature type="transmembrane region" description="Helical" evidence="1">
    <location>
        <begin position="108"/>
        <end position="127"/>
    </location>
</feature>
<gene>
    <name evidence="2" type="ORF">BCV69DRAFT_64254</name>
</gene>
<dbReference type="InterPro" id="IPR009571">
    <property type="entry name" value="SUR7/Rim9-like_fungi"/>
</dbReference>
<dbReference type="PANTHER" id="PTHR28013:SF4">
    <property type="entry name" value="MARVEL DOMAIN-CONTAINING PROTEIN"/>
    <property type="match status" value="1"/>
</dbReference>
<dbReference type="GeneID" id="37017156"/>
<dbReference type="EMBL" id="KZ819334">
    <property type="protein sequence ID" value="PWN18832.1"/>
    <property type="molecule type" value="Genomic_DNA"/>
</dbReference>
<protein>
    <recommendedName>
        <fullName evidence="4">Pali-domain-containing protein</fullName>
    </recommendedName>
</protein>
<dbReference type="Proteomes" id="UP000245942">
    <property type="component" value="Unassembled WGS sequence"/>
</dbReference>
<keyword evidence="3" id="KW-1185">Reference proteome</keyword>
<dbReference type="RefSeq" id="XP_025345992.1">
    <property type="nucleotide sequence ID" value="XM_025495422.1"/>
</dbReference>
<dbReference type="GO" id="GO:0035838">
    <property type="term" value="C:growing cell tip"/>
    <property type="evidence" value="ECO:0007669"/>
    <property type="project" value="TreeGrafter"/>
</dbReference>
<accession>A0A316U0A3</accession>
<proteinExistence type="predicted"/>
<dbReference type="PANTHER" id="PTHR28013">
    <property type="entry name" value="PROTEIN DCV1-RELATED"/>
    <property type="match status" value="1"/>
</dbReference>
<dbReference type="STRING" id="1684307.A0A316U0A3"/>
<dbReference type="Pfam" id="PF06687">
    <property type="entry name" value="SUR7"/>
    <property type="match status" value="1"/>
</dbReference>